<dbReference type="AlphaFoldDB" id="E3M0S1"/>
<name>E3M0S1_CAERE</name>
<dbReference type="eggNOG" id="ENOG502TK13">
    <property type="taxonomic scope" value="Eukaryota"/>
</dbReference>
<accession>E3M0S1</accession>
<evidence type="ECO:0000256" key="1">
    <source>
        <dbReference type="SAM" id="SignalP"/>
    </source>
</evidence>
<dbReference type="OrthoDB" id="10534199at2759"/>
<dbReference type="InParanoid" id="E3M0S1"/>
<sequence length="185" mass="20619">MLGDIFLSIILIQITSASIVKYDSKILNVSAIGDDGVYYMNFAFGTTESPRDETFHYIQQQLLSPYVLEMLTQNRSGLNFENSGAVPIHLTLLNDNAAADATAYFFRDTVVNEQYIGDTGNVFLNRLTQEAVSNGIPLTNVFEVRAACDSARIFSYLCLQCYHFPITCRAQPSQALNHLTGILSW</sequence>
<dbReference type="HOGENOM" id="CLU_1462631_0_0_1"/>
<protein>
    <recommendedName>
        <fullName evidence="4">Hemocyanin/hexamerin middle domain-containing protein</fullName>
    </recommendedName>
</protein>
<keyword evidence="3" id="KW-1185">Reference proteome</keyword>
<feature type="signal peptide" evidence="1">
    <location>
        <begin position="1"/>
        <end position="17"/>
    </location>
</feature>
<dbReference type="Proteomes" id="UP000008281">
    <property type="component" value="Unassembled WGS sequence"/>
</dbReference>
<evidence type="ECO:0008006" key="4">
    <source>
        <dbReference type="Google" id="ProtNLM"/>
    </source>
</evidence>
<reference evidence="2" key="1">
    <citation type="submission" date="2007-07" db="EMBL/GenBank/DDBJ databases">
        <title>PCAP assembly of the Caenorhabditis remanei genome.</title>
        <authorList>
            <consortium name="The Caenorhabditis remanei Sequencing Consortium"/>
            <person name="Wilson R.K."/>
        </authorList>
    </citation>
    <scope>NUCLEOTIDE SEQUENCE [LARGE SCALE GENOMIC DNA]</scope>
    <source>
        <strain evidence="2">PB4641</strain>
    </source>
</reference>
<evidence type="ECO:0000313" key="2">
    <source>
        <dbReference type="EMBL" id="EFO88988.1"/>
    </source>
</evidence>
<proteinExistence type="predicted"/>
<feature type="chain" id="PRO_5003175856" description="Hemocyanin/hexamerin middle domain-containing protein" evidence="1">
    <location>
        <begin position="18"/>
        <end position="185"/>
    </location>
</feature>
<gene>
    <name evidence="2" type="ORF">CRE_06406</name>
</gene>
<dbReference type="OMA" id="PRDETFH"/>
<dbReference type="EMBL" id="DS268421">
    <property type="protein sequence ID" value="EFO88988.1"/>
    <property type="molecule type" value="Genomic_DNA"/>
</dbReference>
<evidence type="ECO:0000313" key="3">
    <source>
        <dbReference type="Proteomes" id="UP000008281"/>
    </source>
</evidence>
<keyword evidence="1" id="KW-0732">Signal</keyword>
<organism evidence="3">
    <name type="scientific">Caenorhabditis remanei</name>
    <name type="common">Caenorhabditis vulgaris</name>
    <dbReference type="NCBI Taxonomy" id="31234"/>
    <lineage>
        <taxon>Eukaryota</taxon>
        <taxon>Metazoa</taxon>
        <taxon>Ecdysozoa</taxon>
        <taxon>Nematoda</taxon>
        <taxon>Chromadorea</taxon>
        <taxon>Rhabditida</taxon>
        <taxon>Rhabditina</taxon>
        <taxon>Rhabditomorpha</taxon>
        <taxon>Rhabditoidea</taxon>
        <taxon>Rhabditidae</taxon>
        <taxon>Peloderinae</taxon>
        <taxon>Caenorhabditis</taxon>
    </lineage>
</organism>